<dbReference type="EMBL" id="JAHBCL010000008">
    <property type="protein sequence ID" value="MBS7526186.1"/>
    <property type="molecule type" value="Genomic_DNA"/>
</dbReference>
<reference evidence="1 2" key="1">
    <citation type="submission" date="2021-05" db="EMBL/GenBank/DDBJ databases">
        <title>Fusibacter ferrireducens sp. nov., an anaerobic, sulfur- and Fe-reducing bacterium isolated from the mangrove sediment.</title>
        <authorList>
            <person name="Qiu D."/>
        </authorList>
    </citation>
    <scope>NUCLEOTIDE SEQUENCE [LARGE SCALE GENOMIC DNA]</scope>
    <source>
        <strain evidence="1 2">DSM 12116</strain>
    </source>
</reference>
<dbReference type="Proteomes" id="UP000746471">
    <property type="component" value="Unassembled WGS sequence"/>
</dbReference>
<keyword evidence="2" id="KW-1185">Reference proteome</keyword>
<evidence type="ECO:0000313" key="2">
    <source>
        <dbReference type="Proteomes" id="UP000746471"/>
    </source>
</evidence>
<proteinExistence type="predicted"/>
<protein>
    <submittedName>
        <fullName evidence="1">Uncharacterized protein</fullName>
    </submittedName>
</protein>
<name>A0ABS5PNN4_9FIRM</name>
<organism evidence="1 2">
    <name type="scientific">Fusibacter paucivorans</name>
    <dbReference type="NCBI Taxonomy" id="76009"/>
    <lineage>
        <taxon>Bacteria</taxon>
        <taxon>Bacillati</taxon>
        <taxon>Bacillota</taxon>
        <taxon>Clostridia</taxon>
        <taxon>Eubacteriales</taxon>
        <taxon>Eubacteriales Family XII. Incertae Sedis</taxon>
        <taxon>Fusibacter</taxon>
    </lineage>
</organism>
<accession>A0ABS5PNN4</accession>
<evidence type="ECO:0000313" key="1">
    <source>
        <dbReference type="EMBL" id="MBS7526186.1"/>
    </source>
</evidence>
<sequence>MPKASLEALTLEVQACVTFEADLRFDPIVMNAVQRKLKWSADLGLMPETPCNTLEDLYDRRSKNDVI</sequence>
<gene>
    <name evidence="1" type="ORF">KHM83_05820</name>
</gene>
<comment type="caution">
    <text evidence="1">The sequence shown here is derived from an EMBL/GenBank/DDBJ whole genome shotgun (WGS) entry which is preliminary data.</text>
</comment>
<dbReference type="RefSeq" id="WP_213235971.1">
    <property type="nucleotide sequence ID" value="NZ_JAHBCL010000008.1"/>
</dbReference>